<dbReference type="STRING" id="542762.A0A4S4DXN4"/>
<sequence length="245" mass="26872">METAYYLAEWFKLLNTCRIFDVVPNTPSAEQILLHLYSQELILFSQVAEDIENYGTETNSKLTGLLPNLHVQKGLRSNKVVRNCGLVSGEQALDYELVPSTVQEILDSTTLINGSTEGFIAHTGTSASQSRSPSVQTELIMLSIPAIAGQAIEPLALLMETAYIGRMGLVLETNSIWCISICPDYNTVSRRWLENMKTMESETNSIDRAVANLSKVDSGGINLLAAVSSKEEAKGTTKQCNYSLN</sequence>
<gene>
    <name evidence="1" type="ORF">TEA_024756</name>
</gene>
<reference evidence="1 2" key="1">
    <citation type="journal article" date="2018" name="Proc. Natl. Acad. Sci. U.S.A.">
        <title>Draft genome sequence of Camellia sinensis var. sinensis provides insights into the evolution of the tea genome and tea quality.</title>
        <authorList>
            <person name="Wei C."/>
            <person name="Yang H."/>
            <person name="Wang S."/>
            <person name="Zhao J."/>
            <person name="Liu C."/>
            <person name="Gao L."/>
            <person name="Xia E."/>
            <person name="Lu Y."/>
            <person name="Tai Y."/>
            <person name="She G."/>
            <person name="Sun J."/>
            <person name="Cao H."/>
            <person name="Tong W."/>
            <person name="Gao Q."/>
            <person name="Li Y."/>
            <person name="Deng W."/>
            <person name="Jiang X."/>
            <person name="Wang W."/>
            <person name="Chen Q."/>
            <person name="Zhang S."/>
            <person name="Li H."/>
            <person name="Wu J."/>
            <person name="Wang P."/>
            <person name="Li P."/>
            <person name="Shi C."/>
            <person name="Zheng F."/>
            <person name="Jian J."/>
            <person name="Huang B."/>
            <person name="Shan D."/>
            <person name="Shi M."/>
            <person name="Fang C."/>
            <person name="Yue Y."/>
            <person name="Li F."/>
            <person name="Li D."/>
            <person name="Wei S."/>
            <person name="Han B."/>
            <person name="Jiang C."/>
            <person name="Yin Y."/>
            <person name="Xia T."/>
            <person name="Zhang Z."/>
            <person name="Bennetzen J.L."/>
            <person name="Zhao S."/>
            <person name="Wan X."/>
        </authorList>
    </citation>
    <scope>NUCLEOTIDE SEQUENCE [LARGE SCALE GENOMIC DNA]</scope>
    <source>
        <strain evidence="2">cv. Shuchazao</strain>
        <tissue evidence="1">Leaf</tissue>
    </source>
</reference>
<comment type="caution">
    <text evidence="1">The sequence shown here is derived from an EMBL/GenBank/DDBJ whole genome shotgun (WGS) entry which is preliminary data.</text>
</comment>
<accession>A0A4S4DXN4</accession>
<evidence type="ECO:0000313" key="1">
    <source>
        <dbReference type="EMBL" id="THG08169.1"/>
    </source>
</evidence>
<name>A0A4S4DXN4_CAMSN</name>
<evidence type="ECO:0000313" key="2">
    <source>
        <dbReference type="Proteomes" id="UP000306102"/>
    </source>
</evidence>
<dbReference type="Proteomes" id="UP000306102">
    <property type="component" value="Unassembled WGS sequence"/>
</dbReference>
<proteinExistence type="predicted"/>
<protein>
    <submittedName>
        <fullName evidence="1">Uncharacterized protein</fullName>
    </submittedName>
</protein>
<keyword evidence="2" id="KW-1185">Reference proteome</keyword>
<organism evidence="1 2">
    <name type="scientific">Camellia sinensis var. sinensis</name>
    <name type="common">China tea</name>
    <dbReference type="NCBI Taxonomy" id="542762"/>
    <lineage>
        <taxon>Eukaryota</taxon>
        <taxon>Viridiplantae</taxon>
        <taxon>Streptophyta</taxon>
        <taxon>Embryophyta</taxon>
        <taxon>Tracheophyta</taxon>
        <taxon>Spermatophyta</taxon>
        <taxon>Magnoliopsida</taxon>
        <taxon>eudicotyledons</taxon>
        <taxon>Gunneridae</taxon>
        <taxon>Pentapetalae</taxon>
        <taxon>asterids</taxon>
        <taxon>Ericales</taxon>
        <taxon>Theaceae</taxon>
        <taxon>Camellia</taxon>
    </lineage>
</organism>
<dbReference type="EMBL" id="SDRB02009478">
    <property type="protein sequence ID" value="THG08169.1"/>
    <property type="molecule type" value="Genomic_DNA"/>
</dbReference>
<dbReference type="AlphaFoldDB" id="A0A4S4DXN4"/>